<keyword evidence="3" id="KW-1185">Reference proteome</keyword>
<dbReference type="EMBL" id="KV454015">
    <property type="protein sequence ID" value="ODV95027.1"/>
    <property type="molecule type" value="Genomic_DNA"/>
</dbReference>
<name>A0A1E4TTG0_PACTA</name>
<feature type="region of interest" description="Disordered" evidence="1">
    <location>
        <begin position="1"/>
        <end position="65"/>
    </location>
</feature>
<organism evidence="2 3">
    <name type="scientific">Pachysolen tannophilus NRRL Y-2460</name>
    <dbReference type="NCBI Taxonomy" id="669874"/>
    <lineage>
        <taxon>Eukaryota</taxon>
        <taxon>Fungi</taxon>
        <taxon>Dikarya</taxon>
        <taxon>Ascomycota</taxon>
        <taxon>Saccharomycotina</taxon>
        <taxon>Pichiomycetes</taxon>
        <taxon>Pachysolenaceae</taxon>
        <taxon>Pachysolen</taxon>
    </lineage>
</organism>
<protein>
    <submittedName>
        <fullName evidence="2">Uncharacterized protein</fullName>
    </submittedName>
</protein>
<feature type="compositionally biased region" description="Basic and acidic residues" evidence="1">
    <location>
        <begin position="13"/>
        <end position="27"/>
    </location>
</feature>
<reference evidence="3" key="1">
    <citation type="submission" date="2016-05" db="EMBL/GenBank/DDBJ databases">
        <title>Comparative genomics of biotechnologically important yeasts.</title>
        <authorList>
            <consortium name="DOE Joint Genome Institute"/>
            <person name="Riley R."/>
            <person name="Haridas S."/>
            <person name="Wolfe K.H."/>
            <person name="Lopes M.R."/>
            <person name="Hittinger C.T."/>
            <person name="Goker M."/>
            <person name="Salamov A."/>
            <person name="Wisecaver J."/>
            <person name="Long T.M."/>
            <person name="Aerts A.L."/>
            <person name="Barry K."/>
            <person name="Choi C."/>
            <person name="Clum A."/>
            <person name="Coughlan A.Y."/>
            <person name="Deshpande S."/>
            <person name="Douglass A.P."/>
            <person name="Hanson S.J."/>
            <person name="Klenk H.-P."/>
            <person name="Labutti K."/>
            <person name="Lapidus A."/>
            <person name="Lindquist E."/>
            <person name="Lipzen A."/>
            <person name="Meier-Kolthoff J.P."/>
            <person name="Ohm R.A."/>
            <person name="Otillar R.P."/>
            <person name="Pangilinan J."/>
            <person name="Peng Y."/>
            <person name="Rokas A."/>
            <person name="Rosa C.A."/>
            <person name="Scheuner C."/>
            <person name="Sibirny A.A."/>
            <person name="Slot J.C."/>
            <person name="Stielow J.B."/>
            <person name="Sun H."/>
            <person name="Kurtzman C.P."/>
            <person name="Blackwell M."/>
            <person name="Grigoriev I.V."/>
            <person name="Jeffries T.W."/>
        </authorList>
    </citation>
    <scope>NUCLEOTIDE SEQUENCE [LARGE SCALE GENOMIC DNA]</scope>
    <source>
        <strain evidence="3">NRRL Y-2460</strain>
    </source>
</reference>
<accession>A0A1E4TTG0</accession>
<evidence type="ECO:0000256" key="1">
    <source>
        <dbReference type="SAM" id="MobiDB-lite"/>
    </source>
</evidence>
<gene>
    <name evidence="2" type="ORF">PACTADRAFT_50854</name>
</gene>
<feature type="compositionally biased region" description="Polar residues" evidence="1">
    <location>
        <begin position="1"/>
        <end position="12"/>
    </location>
</feature>
<dbReference type="AlphaFoldDB" id="A0A1E4TTG0"/>
<dbReference type="Proteomes" id="UP000094236">
    <property type="component" value="Unassembled WGS sequence"/>
</dbReference>
<proteinExistence type="predicted"/>
<evidence type="ECO:0000313" key="2">
    <source>
        <dbReference type="EMBL" id="ODV95027.1"/>
    </source>
</evidence>
<evidence type="ECO:0000313" key="3">
    <source>
        <dbReference type="Proteomes" id="UP000094236"/>
    </source>
</evidence>
<sequence length="65" mass="6903">MSDKQNIASNVESKTKNSEKSLVDEAKGFLQKNVNPDDLASKTNSETAKNAIHKAADSLGLGGKK</sequence>